<keyword evidence="3" id="KW-1185">Reference proteome</keyword>
<feature type="transmembrane region" description="Helical" evidence="1">
    <location>
        <begin position="239"/>
        <end position="259"/>
    </location>
</feature>
<feature type="transmembrane region" description="Helical" evidence="1">
    <location>
        <begin position="196"/>
        <end position="219"/>
    </location>
</feature>
<reference evidence="2 3" key="1">
    <citation type="submission" date="2023-10" db="EMBL/GenBank/DDBJ databases">
        <title>Chromosome-scale genome assembly provides insights into flower coloration mechanisms of Canna indica.</title>
        <authorList>
            <person name="Li C."/>
        </authorList>
    </citation>
    <scope>NUCLEOTIDE SEQUENCE [LARGE SCALE GENOMIC DNA]</scope>
    <source>
        <tissue evidence="2">Flower</tissue>
    </source>
</reference>
<protein>
    <submittedName>
        <fullName evidence="2">Uncharacterized protein</fullName>
    </submittedName>
</protein>
<keyword evidence="1" id="KW-0812">Transmembrane</keyword>
<accession>A0AAQ3L309</accession>
<name>A0AAQ3L309_9LILI</name>
<dbReference type="AlphaFoldDB" id="A0AAQ3L309"/>
<feature type="transmembrane region" description="Helical" evidence="1">
    <location>
        <begin position="20"/>
        <end position="42"/>
    </location>
</feature>
<evidence type="ECO:0000256" key="1">
    <source>
        <dbReference type="SAM" id="Phobius"/>
    </source>
</evidence>
<evidence type="ECO:0000313" key="3">
    <source>
        <dbReference type="Proteomes" id="UP001327560"/>
    </source>
</evidence>
<gene>
    <name evidence="2" type="ORF">Cni_G28734</name>
</gene>
<organism evidence="2 3">
    <name type="scientific">Canna indica</name>
    <name type="common">Indian-shot</name>
    <dbReference type="NCBI Taxonomy" id="4628"/>
    <lineage>
        <taxon>Eukaryota</taxon>
        <taxon>Viridiplantae</taxon>
        <taxon>Streptophyta</taxon>
        <taxon>Embryophyta</taxon>
        <taxon>Tracheophyta</taxon>
        <taxon>Spermatophyta</taxon>
        <taxon>Magnoliopsida</taxon>
        <taxon>Liliopsida</taxon>
        <taxon>Zingiberales</taxon>
        <taxon>Cannaceae</taxon>
        <taxon>Canna</taxon>
    </lineage>
</organism>
<sequence length="273" mass="30217">MATRSHPVSRLLLSPSSFLYHFFHSPVLAIVFSSVGPLLVCLDFAPKPTQSRILGGVQSDRTTLIDEWARLVDRYSQLGLGPAEDLYVVIAVGCVGDVASNLELDFEFDVEPNPQHMWAVLGLQPRLKFEEVVDYLRNRVLLAAMLNTISTSRTIVLSANLITGSIDSEVVTSLHDGVMGAISDLGFSCIGEQMEILKAVSAVAGVFFLFGTLLSGNVYRTFREIILIWQPWNLYSLGFNLNLLVFMDPLIVFIVDNLLETYSSYLKGLILLV</sequence>
<keyword evidence="1" id="KW-1133">Transmembrane helix</keyword>
<dbReference type="EMBL" id="CP136898">
    <property type="protein sequence ID" value="WOL19932.1"/>
    <property type="molecule type" value="Genomic_DNA"/>
</dbReference>
<dbReference type="Proteomes" id="UP001327560">
    <property type="component" value="Chromosome 9"/>
</dbReference>
<proteinExistence type="predicted"/>
<evidence type="ECO:0000313" key="2">
    <source>
        <dbReference type="EMBL" id="WOL19932.1"/>
    </source>
</evidence>
<keyword evidence="1" id="KW-0472">Membrane</keyword>